<dbReference type="Proteomes" id="UP000032049">
    <property type="component" value="Unassembled WGS sequence"/>
</dbReference>
<dbReference type="SUPFAM" id="SSF103378">
    <property type="entry name" value="2-methylcitrate dehydratase PrpD"/>
    <property type="match status" value="1"/>
</dbReference>
<evidence type="ECO:0000313" key="1">
    <source>
        <dbReference type="EMBL" id="KIO78680.1"/>
    </source>
</evidence>
<keyword evidence="2" id="KW-1185">Reference proteome</keyword>
<reference evidence="1 2" key="1">
    <citation type="submission" date="2015-01" db="EMBL/GenBank/DDBJ databases">
        <title>Draft genome sequence of Pedobacter sp. NL19 isolated from sludge of an effluent treatment pond in an abandoned uranium mine.</title>
        <authorList>
            <person name="Santos T."/>
            <person name="Caetano T."/>
            <person name="Covas C."/>
            <person name="Cruz A."/>
            <person name="Mendo S."/>
        </authorList>
    </citation>
    <scope>NUCLEOTIDE SEQUENCE [LARGE SCALE GENOMIC DNA]</scope>
    <source>
        <strain evidence="1 2">NL19</strain>
    </source>
</reference>
<dbReference type="InterPro" id="IPR036148">
    <property type="entry name" value="MmgE/PrpD_sf"/>
</dbReference>
<evidence type="ECO:0000313" key="2">
    <source>
        <dbReference type="Proteomes" id="UP000032049"/>
    </source>
</evidence>
<protein>
    <submittedName>
        <fullName evidence="1">Uncharacterized protein</fullName>
    </submittedName>
</protein>
<comment type="caution">
    <text evidence="1">The sequence shown here is derived from an EMBL/GenBank/DDBJ whole genome shotgun (WGS) entry which is preliminary data.</text>
</comment>
<dbReference type="GO" id="GO:0016829">
    <property type="term" value="F:lyase activity"/>
    <property type="evidence" value="ECO:0007669"/>
    <property type="project" value="InterPro"/>
</dbReference>
<dbReference type="AlphaFoldDB" id="A0A0D0GR52"/>
<name>A0A0D0GR52_9SPHI</name>
<accession>A0A0D0GR52</accession>
<sequence>MKNGSVLTCEKEDYHGFFTRPFNWEDTIIKFLRLSSGVIGREVQEEIINHVKVLEELEDMKHFAEILSKKIR</sequence>
<gene>
    <name evidence="1" type="ORF">TH53_01945</name>
</gene>
<dbReference type="EMBL" id="JXRA01000007">
    <property type="protein sequence ID" value="KIO78680.1"/>
    <property type="molecule type" value="Genomic_DNA"/>
</dbReference>
<dbReference type="STRING" id="1503925.TH53_01945"/>
<proteinExistence type="predicted"/>
<dbReference type="RefSeq" id="WP_041877892.1">
    <property type="nucleotide sequence ID" value="NZ_CP157278.1"/>
</dbReference>
<organism evidence="1 2">
    <name type="scientific">Pedobacter lusitanus</name>
    <dbReference type="NCBI Taxonomy" id="1503925"/>
    <lineage>
        <taxon>Bacteria</taxon>
        <taxon>Pseudomonadati</taxon>
        <taxon>Bacteroidota</taxon>
        <taxon>Sphingobacteriia</taxon>
        <taxon>Sphingobacteriales</taxon>
        <taxon>Sphingobacteriaceae</taxon>
        <taxon>Pedobacter</taxon>
    </lineage>
</organism>